<feature type="region of interest" description="Disordered" evidence="1">
    <location>
        <begin position="1330"/>
        <end position="1383"/>
    </location>
</feature>
<feature type="compositionally biased region" description="Polar residues" evidence="1">
    <location>
        <begin position="285"/>
        <end position="363"/>
    </location>
</feature>
<dbReference type="InterPro" id="IPR054293">
    <property type="entry name" value="DUF7029"/>
</dbReference>
<feature type="compositionally biased region" description="Low complexity" evidence="1">
    <location>
        <begin position="408"/>
        <end position="431"/>
    </location>
</feature>
<feature type="domain" description="PA14" evidence="3">
    <location>
        <begin position="1386"/>
        <end position="1546"/>
    </location>
</feature>
<accession>A0A1Y6LN68</accession>
<dbReference type="EMBL" id="LT882680">
    <property type="protein sequence ID" value="SMY24890.1"/>
    <property type="molecule type" value="Genomic_DNA"/>
</dbReference>
<protein>
    <recommendedName>
        <fullName evidence="6">PA14 domain-containing protein</fullName>
    </recommendedName>
</protein>
<sequence>MHESYHSSGNISVETRAAAPRCNVKGYQKSGNPYKILTRLSETTCCQKCKNDPNCAMYAYGTSKCWLYKKASVSQNVRIVRNSKYKFSDRACANSKATTTTRRTTTTRMSTTTRAPITTTASRGVTTILSRATTTTTRAAATTSPRPGGDRIMFPKQDPAVNRNDSPGTFFIQINALMKSSVVLLDNIATISKISCTTSEITVDFANAGASSAALNAWKQGTVLVTFATGCNPANERGVYILNAAPKTLRARAANVNQAKLSVRKVSLQDVITSMDIAYGQLGTTTSVQSSSTKRAGQASISSTTRTAQGSTSSTTGRGPQMPASSNTNGPSLSTSLITRAGQATSPSTSGVAPGATSSGAQFGQSGTTSPGQTSSVTGPLNSQASQAMSSTSTGARSPGQTSPATRPTNSQASQATSSTTSATTSPTGGNENAAPLSESEKETLNELSQSLPAANEDGKIVIETTPEPAKPEMAIEPQPFNPDPAHQAQLQDAMAADGLATPEQVVEQAIEGLAGAETSNVEAGGPAQLAPSIENQNKGDAYWSSLEEAKAVSKRDLSAAAGAVPQDSIISRDSYMMAANLNGAQLRQLNKRAFVWDILLSLLGSDFISSICPACGIVSGDSFADVVICLMGRPCQSPPAATINTLSGTSSQEFSFTEKWLPGKIYGDSKATIAIADEGVSLAVTSLKIEGKVSVTPSQVGHPDNFLESSNVTVTRSMVSTALFNIRLNEATAGSFDIASSTLDAASFSVPNVFSLSAKFLWGYGMTWDSDGPIDAKAGAIMTTNNARADFNIKGRTASNQQGWEPTAQVKYPKFSQASRAVLSPYIKTSVKISMMVFGEMYSDAVVLTGQTNMAFDAEVLSADQSLKSRNPSPSISSIGKEDSTATLEERGFFSSMLAKLKAAQAAKAAGQPSAPPPLVCNAGSMKLTPILKTKVGASFDGKPVDLFSKDYQFGAQCIGGLPVGAAPQTTTTPTFSSTSTDSPLSTGVTAVNSPTYTEWCDPPMPVEHHQNGVITTYRGCSGVLVEYNEGDGSVLDIGSLGGCADACSDSCKGFNYLQADGKKKCEIITKIRGISRGAWAGYAYQKFSTRPEDEDQTSTTPAFTTDPSTSTTMLPSPTTATPVENGMTTTAPDASAPTTCDNQGIDWTFYDDGANGNFDRLDLDSMRSFNRYSASGVDTTLGGYVTGDDWDQQFSVYGISNYNQDFSVKHTGWIWAQTTGAYVFDMGKPDDVSLLWVGDKALHDWTESNAELRSAFFDSQPKTYIAHLNAGQYYPFRIVYKQYGGPGSFDHATITDPRGNVILSQDSVSSPYLVRYSCDRTTAPRMVDFPEITPQDGSTTTTSPALGDSTITSSATVAGDPTTQTSEPSRTTTGLDSGYTPGTCQNEGLDWTVYTNQMQPDLNLEAMRDYSGRSYGVTSALGGFFRQDGFIQAYREFLPPTAIGIKHLGYIYARVSGEYVFNFGIPDDRAMLWIGDKAVSGWDESNADIDARLGDESPKEFRKQLTKGQYYPIRIVWAQGDGDADFKPAILDPQGNILLSAKSDTSPFVVRYSCNGSAPPIKL</sequence>
<dbReference type="InterPro" id="IPR003609">
    <property type="entry name" value="Pan_app"/>
</dbReference>
<evidence type="ECO:0000313" key="5">
    <source>
        <dbReference type="Proteomes" id="UP000215453"/>
    </source>
</evidence>
<dbReference type="PANTHER" id="PTHR48125">
    <property type="entry name" value="LP07818P1"/>
    <property type="match status" value="1"/>
</dbReference>
<feature type="compositionally biased region" description="Polar residues" evidence="1">
    <location>
        <begin position="395"/>
        <end position="407"/>
    </location>
</feature>
<dbReference type="PROSITE" id="PS51820">
    <property type="entry name" value="PA14"/>
    <property type="match status" value="2"/>
</dbReference>
<dbReference type="PROSITE" id="PS50948">
    <property type="entry name" value="PAN"/>
    <property type="match status" value="1"/>
</dbReference>
<feature type="region of interest" description="Disordered" evidence="1">
    <location>
        <begin position="1091"/>
        <end position="1125"/>
    </location>
</feature>
<dbReference type="PANTHER" id="PTHR48125:SF10">
    <property type="entry name" value="OS12G0136300 PROTEIN"/>
    <property type="match status" value="1"/>
</dbReference>
<dbReference type="Pfam" id="PF10528">
    <property type="entry name" value="GLEYA"/>
    <property type="match status" value="2"/>
</dbReference>
<feature type="compositionally biased region" description="Low complexity" evidence="1">
    <location>
        <begin position="364"/>
        <end position="394"/>
    </location>
</feature>
<gene>
    <name evidence="4" type="ORF">ZT1A5_G6332</name>
</gene>
<feature type="domain" description="PA14" evidence="3">
    <location>
        <begin position="1151"/>
        <end position="1309"/>
    </location>
</feature>
<evidence type="ECO:0008006" key="6">
    <source>
        <dbReference type="Google" id="ProtNLM"/>
    </source>
</evidence>
<feature type="compositionally biased region" description="Low complexity" evidence="1">
    <location>
        <begin position="1099"/>
        <end position="1125"/>
    </location>
</feature>
<evidence type="ECO:0000259" key="2">
    <source>
        <dbReference type="PROSITE" id="PS50948"/>
    </source>
</evidence>
<dbReference type="Gene3D" id="2.60.120.1560">
    <property type="match status" value="2"/>
</dbReference>
<organism evidence="4 5">
    <name type="scientific">Zymoseptoria tritici ST99CH_1A5</name>
    <dbReference type="NCBI Taxonomy" id="1276529"/>
    <lineage>
        <taxon>Eukaryota</taxon>
        <taxon>Fungi</taxon>
        <taxon>Dikarya</taxon>
        <taxon>Ascomycota</taxon>
        <taxon>Pezizomycotina</taxon>
        <taxon>Dothideomycetes</taxon>
        <taxon>Dothideomycetidae</taxon>
        <taxon>Mycosphaerellales</taxon>
        <taxon>Mycosphaerellaceae</taxon>
        <taxon>Zymoseptoria</taxon>
    </lineage>
</organism>
<evidence type="ECO:0000313" key="4">
    <source>
        <dbReference type="EMBL" id="SMY24890.1"/>
    </source>
</evidence>
<feature type="compositionally biased region" description="Polar residues" evidence="1">
    <location>
        <begin position="1337"/>
        <end position="1358"/>
    </location>
</feature>
<dbReference type="Gene3D" id="3.30.30.180">
    <property type="match status" value="1"/>
</dbReference>
<reference evidence="4 5" key="1">
    <citation type="submission" date="2016-10" db="EMBL/GenBank/DDBJ databases">
        <authorList>
            <person name="Varghese N."/>
        </authorList>
    </citation>
    <scope>NUCLEOTIDE SEQUENCE [LARGE SCALE GENOMIC DNA]</scope>
</reference>
<dbReference type="Proteomes" id="UP000215453">
    <property type="component" value="Chromosome 5"/>
</dbReference>
<dbReference type="Pfam" id="PF22974">
    <property type="entry name" value="DUF7029"/>
    <property type="match status" value="1"/>
</dbReference>
<dbReference type="SUPFAM" id="SSF56988">
    <property type="entry name" value="Anthrax protective antigen"/>
    <property type="match status" value="2"/>
</dbReference>
<dbReference type="InterPro" id="IPR018871">
    <property type="entry name" value="GLEYA_adhesin_domain"/>
</dbReference>
<evidence type="ECO:0000259" key="3">
    <source>
        <dbReference type="PROSITE" id="PS51820"/>
    </source>
</evidence>
<evidence type="ECO:0000256" key="1">
    <source>
        <dbReference type="SAM" id="MobiDB-lite"/>
    </source>
</evidence>
<feature type="compositionally biased region" description="Low complexity" evidence="1">
    <location>
        <begin position="1363"/>
        <end position="1375"/>
    </location>
</feature>
<feature type="domain" description="Apple" evidence="2">
    <location>
        <begin position="22"/>
        <end position="92"/>
    </location>
</feature>
<proteinExistence type="predicted"/>
<name>A0A1Y6LN68_ZYMTR</name>
<feature type="region of interest" description="Disordered" evidence="1">
    <location>
        <begin position="285"/>
        <end position="461"/>
    </location>
</feature>
<dbReference type="InterPro" id="IPR037524">
    <property type="entry name" value="PA14/GLEYA"/>
</dbReference>